<dbReference type="EMBL" id="FRXO01000002">
    <property type="protein sequence ID" value="SHO62441.1"/>
    <property type="molecule type" value="Genomic_DNA"/>
</dbReference>
<protein>
    <submittedName>
        <fullName evidence="2">Uncharacterized protein</fullName>
    </submittedName>
</protein>
<accession>A0A1M7ZC02</accession>
<dbReference type="AlphaFoldDB" id="A0A1M7ZC02"/>
<keyword evidence="3" id="KW-1185">Reference proteome</keyword>
<organism evidence="2 3">
    <name type="scientific">Pseudoxanthobacter soli DSM 19599</name>
    <dbReference type="NCBI Taxonomy" id="1123029"/>
    <lineage>
        <taxon>Bacteria</taxon>
        <taxon>Pseudomonadati</taxon>
        <taxon>Pseudomonadota</taxon>
        <taxon>Alphaproteobacteria</taxon>
        <taxon>Hyphomicrobiales</taxon>
        <taxon>Segnochrobactraceae</taxon>
        <taxon>Pseudoxanthobacter</taxon>
    </lineage>
</organism>
<reference evidence="2 3" key="1">
    <citation type="submission" date="2016-12" db="EMBL/GenBank/DDBJ databases">
        <authorList>
            <person name="Song W.-J."/>
            <person name="Kurnit D.M."/>
        </authorList>
    </citation>
    <scope>NUCLEOTIDE SEQUENCE [LARGE SCALE GENOMIC DNA]</scope>
    <source>
        <strain evidence="2 3">DSM 19599</strain>
    </source>
</reference>
<gene>
    <name evidence="2" type="ORF">SAMN02745172_01045</name>
</gene>
<evidence type="ECO:0000256" key="1">
    <source>
        <dbReference type="SAM" id="MobiDB-lite"/>
    </source>
</evidence>
<evidence type="ECO:0000313" key="2">
    <source>
        <dbReference type="EMBL" id="SHO62441.1"/>
    </source>
</evidence>
<feature type="region of interest" description="Disordered" evidence="1">
    <location>
        <begin position="1"/>
        <end position="21"/>
    </location>
</feature>
<proteinExistence type="predicted"/>
<sequence length="166" mass="18212">MADSNDRPQGNETEIADSDERRRMINDAVWENEAQAAIYSMQGPFRVEENRIVDAAGVTIATAVDGEHATVLAASHDMFMTLKSIRDWFDNRHEKGPDPETMRTKLHHVIETVEKAAIVAQPNPLASPRDTVEVHPALVTEGHARLVGGDVTEEQPGTAPGTPRPD</sequence>
<evidence type="ECO:0000313" key="3">
    <source>
        <dbReference type="Proteomes" id="UP000186406"/>
    </source>
</evidence>
<name>A0A1M7ZC02_9HYPH</name>
<feature type="region of interest" description="Disordered" evidence="1">
    <location>
        <begin position="147"/>
        <end position="166"/>
    </location>
</feature>
<dbReference type="Proteomes" id="UP000186406">
    <property type="component" value="Unassembled WGS sequence"/>
</dbReference>
<dbReference type="RefSeq" id="WP_139282427.1">
    <property type="nucleotide sequence ID" value="NZ_FRXO01000002.1"/>
</dbReference>